<dbReference type="Proteomes" id="UP000694892">
    <property type="component" value="Unassembled WGS sequence"/>
</dbReference>
<gene>
    <name evidence="1" type="ORF">XELAEV_18002867mg</name>
</gene>
<sequence length="67" mass="7451">GVSLKAFPYVKSCPNRDQCFLTICSTFLLTGPCSITNGIFSHTLSFFLAFSRVLRGILRTSSLVRFN</sequence>
<feature type="non-terminal residue" evidence="1">
    <location>
        <position position="1"/>
    </location>
</feature>
<reference evidence="1" key="1">
    <citation type="submission" date="2016-05" db="EMBL/GenBank/DDBJ databases">
        <title>WGS assembly of Xenopus laevis.</title>
        <authorList>
            <person name="Session A."/>
            <person name="Uno Y."/>
            <person name="Kwon T."/>
            <person name="Chapman J."/>
            <person name="Toyoda A."/>
            <person name="Takahashi S."/>
            <person name="Fukui A."/>
            <person name="Hikosaka A."/>
            <person name="Putnam N."/>
            <person name="Stites J."/>
            <person name="Van Heeringen S."/>
            <person name="Quigley I."/>
            <person name="Heinz S."/>
            <person name="Hellsten U."/>
            <person name="Lyons J."/>
            <person name="Suzuki A."/>
            <person name="Kondo M."/>
            <person name="Ogino H."/>
            <person name="Ochi H."/>
            <person name="Bogdanovic O."/>
            <person name="Lister R."/>
            <person name="Georgiou G."/>
            <person name="Paranjpe S."/>
            <person name="Van Kruijsbergen I."/>
            <person name="Mozaffari S."/>
            <person name="Shu S."/>
            <person name="Schmutz J."/>
            <person name="Jenkins J."/>
            <person name="Grimwood J."/>
            <person name="Carlson J."/>
            <person name="Mitros T."/>
            <person name="Simakov O."/>
            <person name="Heald R."/>
            <person name="Miller K."/>
            <person name="Haudenschild C."/>
            <person name="Kuroki Y."/>
            <person name="Tanaka T."/>
            <person name="Michiue T."/>
            <person name="Watanabe M."/>
            <person name="Kinoshita T."/>
            <person name="Ohta Y."/>
            <person name="Mawaribuchi S."/>
            <person name="Suzuki Y."/>
            <person name="Haramoto Y."/>
            <person name="Yamamoto T."/>
            <person name="Takagi C."/>
            <person name="Kitzman J."/>
            <person name="Shendure J."/>
            <person name="Nakayama T."/>
            <person name="Izutsu Y."/>
            <person name="Robert J."/>
            <person name="Dichmann D."/>
            <person name="Flajnik M."/>
            <person name="Houston D."/>
            <person name="Marcotte E."/>
            <person name="Wallingford J."/>
            <person name="Ito Y."/>
            <person name="Asashima M."/>
            <person name="Ueno N."/>
            <person name="Matsuda Y."/>
            <person name="Jan Veenstra G."/>
            <person name="Fujiyama A."/>
            <person name="Harland R."/>
            <person name="Taira M."/>
            <person name="Rokhsar D.S."/>
        </authorList>
    </citation>
    <scope>NUCLEOTIDE SEQUENCE</scope>
    <source>
        <strain evidence="1">J</strain>
        <tissue evidence="1">Blood</tissue>
    </source>
</reference>
<proteinExistence type="predicted"/>
<protein>
    <submittedName>
        <fullName evidence="1">Uncharacterized protein</fullName>
    </submittedName>
</protein>
<accession>A0A974GY88</accession>
<name>A0A974GY88_XENLA</name>
<dbReference type="AlphaFoldDB" id="A0A974GY88"/>
<organism evidence="1">
    <name type="scientific">Xenopus laevis</name>
    <name type="common">African clawed frog</name>
    <dbReference type="NCBI Taxonomy" id="8355"/>
    <lineage>
        <taxon>Eukaryota</taxon>
        <taxon>Metazoa</taxon>
        <taxon>Chordata</taxon>
        <taxon>Craniata</taxon>
        <taxon>Vertebrata</taxon>
        <taxon>Euteleostomi</taxon>
        <taxon>Amphibia</taxon>
        <taxon>Batrachia</taxon>
        <taxon>Anura</taxon>
        <taxon>Pipoidea</taxon>
        <taxon>Pipidae</taxon>
        <taxon>Xenopodinae</taxon>
        <taxon>Xenopus</taxon>
        <taxon>Xenopus</taxon>
    </lineage>
</organism>
<evidence type="ECO:0000313" key="1">
    <source>
        <dbReference type="EMBL" id="OCT55338.1"/>
    </source>
</evidence>
<dbReference type="EMBL" id="KV499433">
    <property type="protein sequence ID" value="OCT55338.1"/>
    <property type="molecule type" value="Genomic_DNA"/>
</dbReference>